<gene>
    <name evidence="1" type="ORF">SFRICE_015171</name>
</gene>
<dbReference type="AlphaFoldDB" id="A0A2H1VRB3"/>
<reference evidence="1" key="1">
    <citation type="submission" date="2016-07" db="EMBL/GenBank/DDBJ databases">
        <authorList>
            <person name="Bretaudeau A."/>
        </authorList>
    </citation>
    <scope>NUCLEOTIDE SEQUENCE</scope>
    <source>
        <strain evidence="1">Rice</strain>
        <tissue evidence="1">Whole body</tissue>
    </source>
</reference>
<accession>A0A2H1VRB3</accession>
<protein>
    <submittedName>
        <fullName evidence="1">SFRICE_015171</fullName>
    </submittedName>
</protein>
<name>A0A2H1VRB3_SPOFR</name>
<dbReference type="EMBL" id="ODYU01003975">
    <property type="protein sequence ID" value="SOQ43383.1"/>
    <property type="molecule type" value="Genomic_DNA"/>
</dbReference>
<organism evidence="1">
    <name type="scientific">Spodoptera frugiperda</name>
    <name type="common">Fall armyworm</name>
    <dbReference type="NCBI Taxonomy" id="7108"/>
    <lineage>
        <taxon>Eukaryota</taxon>
        <taxon>Metazoa</taxon>
        <taxon>Ecdysozoa</taxon>
        <taxon>Arthropoda</taxon>
        <taxon>Hexapoda</taxon>
        <taxon>Insecta</taxon>
        <taxon>Pterygota</taxon>
        <taxon>Neoptera</taxon>
        <taxon>Endopterygota</taxon>
        <taxon>Lepidoptera</taxon>
        <taxon>Glossata</taxon>
        <taxon>Ditrysia</taxon>
        <taxon>Noctuoidea</taxon>
        <taxon>Noctuidae</taxon>
        <taxon>Amphipyrinae</taxon>
        <taxon>Spodoptera</taxon>
    </lineage>
</organism>
<proteinExistence type="predicted"/>
<sequence>MSSYSIVIHECYPTFVKLEGIGLKTYNLQMAIKHREVVMRAFLGEECFLSALPARFLTMFSFTVSQWCLNNLTKYLRITRKKSHWYLLLIGLEPSLAHQIRSWCTGVAAVWEVVAGLSQKEPMGTEAYLFLYDVGLSRAVISLRQTWQMPSTASAYLFGDKSGFGSGGLVPKNVDYDS</sequence>
<evidence type="ECO:0000313" key="1">
    <source>
        <dbReference type="EMBL" id="SOQ43383.1"/>
    </source>
</evidence>